<keyword evidence="2" id="KW-1185">Reference proteome</keyword>
<organism evidence="1 2">
    <name type="scientific">Ixodes persulcatus</name>
    <name type="common">Taiga tick</name>
    <dbReference type="NCBI Taxonomy" id="34615"/>
    <lineage>
        <taxon>Eukaryota</taxon>
        <taxon>Metazoa</taxon>
        <taxon>Ecdysozoa</taxon>
        <taxon>Arthropoda</taxon>
        <taxon>Chelicerata</taxon>
        <taxon>Arachnida</taxon>
        <taxon>Acari</taxon>
        <taxon>Parasitiformes</taxon>
        <taxon>Ixodida</taxon>
        <taxon>Ixodoidea</taxon>
        <taxon>Ixodidae</taxon>
        <taxon>Ixodinae</taxon>
        <taxon>Ixodes</taxon>
    </lineage>
</organism>
<accession>A0AC60PBV9</accession>
<comment type="caution">
    <text evidence="1">The sequence shown here is derived from an EMBL/GenBank/DDBJ whole genome shotgun (WGS) entry which is preliminary data.</text>
</comment>
<dbReference type="EMBL" id="JABSTQ010010877">
    <property type="protein sequence ID" value="KAG0417150.1"/>
    <property type="molecule type" value="Genomic_DNA"/>
</dbReference>
<sequence>MADITASSSGSSDDDVATGHRRRRVNFSFGVNGVRFAAAAACWNTDDFERGRVDDAIRASGAVRHPHPVQIGVAGFIGDCTQGRLARPAIGYGQRIISSALSDVCRSTGVIYRAPSMGGNQSGVKCRTTPKPRYPLQPLSREARESWTASTVSDTHPSSTNKHHQPTSQKRKHSRNTGKPTMNSADPGSRTKRRAWKAGDWKLEEVDPTGGQTRSQNPGAAAKEKRPP</sequence>
<reference evidence="1 2" key="1">
    <citation type="journal article" date="2020" name="Cell">
        <title>Large-Scale Comparative Analyses of Tick Genomes Elucidate Their Genetic Diversity and Vector Capacities.</title>
        <authorList>
            <consortium name="Tick Genome and Microbiome Consortium (TIGMIC)"/>
            <person name="Jia N."/>
            <person name="Wang J."/>
            <person name="Shi W."/>
            <person name="Du L."/>
            <person name="Sun Y."/>
            <person name="Zhan W."/>
            <person name="Jiang J.F."/>
            <person name="Wang Q."/>
            <person name="Zhang B."/>
            <person name="Ji P."/>
            <person name="Bell-Sakyi L."/>
            <person name="Cui X.M."/>
            <person name="Yuan T.T."/>
            <person name="Jiang B.G."/>
            <person name="Yang W.F."/>
            <person name="Lam T.T."/>
            <person name="Chang Q.C."/>
            <person name="Ding S.J."/>
            <person name="Wang X.J."/>
            <person name="Zhu J.G."/>
            <person name="Ruan X.D."/>
            <person name="Zhao L."/>
            <person name="Wei J.T."/>
            <person name="Ye R.Z."/>
            <person name="Que T.C."/>
            <person name="Du C.H."/>
            <person name="Zhou Y.H."/>
            <person name="Cheng J.X."/>
            <person name="Dai P.F."/>
            <person name="Guo W.B."/>
            <person name="Han X.H."/>
            <person name="Huang E.J."/>
            <person name="Li L.F."/>
            <person name="Wei W."/>
            <person name="Gao Y.C."/>
            <person name="Liu J.Z."/>
            <person name="Shao H.Z."/>
            <person name="Wang X."/>
            <person name="Wang C.C."/>
            <person name="Yang T.C."/>
            <person name="Huo Q.B."/>
            <person name="Li W."/>
            <person name="Chen H.Y."/>
            <person name="Chen S.E."/>
            <person name="Zhou L.G."/>
            <person name="Ni X.B."/>
            <person name="Tian J.H."/>
            <person name="Sheng Y."/>
            <person name="Liu T."/>
            <person name="Pan Y.S."/>
            <person name="Xia L.Y."/>
            <person name="Li J."/>
            <person name="Zhao F."/>
            <person name="Cao W.C."/>
        </authorList>
    </citation>
    <scope>NUCLEOTIDE SEQUENCE [LARGE SCALE GENOMIC DNA]</scope>
    <source>
        <strain evidence="1">Iper-2018</strain>
    </source>
</reference>
<proteinExistence type="predicted"/>
<dbReference type="Proteomes" id="UP000805193">
    <property type="component" value="Unassembled WGS sequence"/>
</dbReference>
<name>A0AC60PBV9_IXOPE</name>
<protein>
    <submittedName>
        <fullName evidence="1">Uncharacterized protein</fullName>
    </submittedName>
</protein>
<evidence type="ECO:0000313" key="2">
    <source>
        <dbReference type="Proteomes" id="UP000805193"/>
    </source>
</evidence>
<gene>
    <name evidence="1" type="ORF">HPB47_005839</name>
</gene>
<evidence type="ECO:0000313" key="1">
    <source>
        <dbReference type="EMBL" id="KAG0417150.1"/>
    </source>
</evidence>